<dbReference type="Gene3D" id="1.20.120.1240">
    <property type="entry name" value="Dynamin, middle domain"/>
    <property type="match status" value="1"/>
</dbReference>
<proteinExistence type="inferred from homology"/>
<dbReference type="PANTHER" id="PTHR11566">
    <property type="entry name" value="DYNAMIN"/>
    <property type="match status" value="1"/>
</dbReference>
<dbReference type="NCBIfam" id="NF008747">
    <property type="entry name" value="PRK11780.1"/>
    <property type="match status" value="1"/>
</dbReference>
<keyword evidence="4 9" id="KW-0547">Nucleotide-binding</keyword>
<dbReference type="InterPro" id="IPR030381">
    <property type="entry name" value="G_DYNAMIN_dom"/>
</dbReference>
<dbReference type="Proteomes" id="UP001479290">
    <property type="component" value="Unassembled WGS sequence"/>
</dbReference>
<dbReference type="GO" id="GO:0005739">
    <property type="term" value="C:mitochondrion"/>
    <property type="evidence" value="ECO:0007669"/>
    <property type="project" value="UniProtKB-SubCell"/>
</dbReference>
<dbReference type="GO" id="GO:0005874">
    <property type="term" value="C:microtubule"/>
    <property type="evidence" value="ECO:0007669"/>
    <property type="project" value="TreeGrafter"/>
</dbReference>
<evidence type="ECO:0000256" key="10">
    <source>
        <dbReference type="SAM" id="Coils"/>
    </source>
</evidence>
<sequence>MSPRVSSKGGNAISGLNQHYEEKVRPCIDLVDSLRSLGVEKDLNLPAIAVIGDQSSGKSSVLEALSGVALPRGTGIVTRCPLVLKLKKITKDNNWHGFLSYKDQIKQLKDPAEIENAVLNAQTALAGKGEGISHEMITLEIHSSDVPDLTLIDLPGIARVATGNQPKDIEKQIKDVIEKFIKRQETISLVVVPANIDIATTEALQMASKVDSTGQRTLGILTKPDLVDKGMEETVVRTVNNQVIQLKKGYMIVKCRGQQDINEKLDLVKALEKERRFFDEHSHFRCLLEEGKATIPLLAERLTKELVEHITKTLPQLQKQLEMKLEKTTEDLRALGDGVPTDEHEKTNFLITKIRQFIDALEGIKKAEEDLRSSDMRVFTKVRKEFNRWKTVLDAKTINTEETLRDEVEEYVRTRRGRELPGFVNYRTFENIVKKHIEELEEPALKLLKDVTDIVHSCVNRIVSSHFKAFSHLLRASKDPIEDFLDEQFQKAEEKIHSQFKMERIVYSQDHLYSKKLDTVKQSLTVGQRQFVSADVREMAQHLTAYFMITSDRLANQVPLIVQYHILDQYISQLQNAMLAMIGRNNPGMLLQEDSDVARKRRELKERLERLKSAGKVLSNNSEEGSGSSAHSSMSFSLRTMFALRSLFRTAHFRYAAAAQFHASSNCSGAKVAVVLSGCGVYDGTEIHEASAILVHLSRGGAEVQMFAPDVSQMHVIDHGKGQPAETESRNVLSESARIARGNITDLAKLSASNHDAVIFPGGFGAAKNLSTFAVDGKDCKVNKDVERVLKDFHKAGKPIGLCCISPVLAARVLPGVDVTVGHEEEEGGKWPYAGTTQAITALGAKHTVKEVTEAHVDQKNKVVTTPAFMCETKLHLIFDGIGAMVRDVLKLSGK</sequence>
<keyword evidence="10" id="KW-0175">Coiled coil</keyword>
<evidence type="ECO:0000256" key="7">
    <source>
        <dbReference type="ARBA" id="ARBA00023128"/>
    </source>
</evidence>
<dbReference type="PANTHER" id="PTHR11566:SF199">
    <property type="entry name" value="INTERFERON-INDUCED GTP-BINDING PROTEIN MXC-RELATED"/>
    <property type="match status" value="1"/>
</dbReference>
<keyword evidence="8 9" id="KW-0342">GTP-binding</keyword>
<evidence type="ECO:0000313" key="14">
    <source>
        <dbReference type="Proteomes" id="UP001479290"/>
    </source>
</evidence>
<dbReference type="InterPro" id="IPR027417">
    <property type="entry name" value="P-loop_NTPase"/>
</dbReference>
<feature type="domain" description="GED" evidence="11">
    <location>
        <begin position="536"/>
        <end position="626"/>
    </location>
</feature>
<keyword evidence="7" id="KW-0496">Mitochondrion</keyword>
<dbReference type="FunFam" id="1.20.120.1240:FF:000007">
    <property type="entry name" value="Interferon-induced GTP-binding protein Mx1"/>
    <property type="match status" value="1"/>
</dbReference>
<dbReference type="InterPro" id="IPR000375">
    <property type="entry name" value="Dynamin_stalk"/>
</dbReference>
<dbReference type="SUPFAM" id="SSF52540">
    <property type="entry name" value="P-loop containing nucleoside triphosphate hydrolases"/>
    <property type="match status" value="1"/>
</dbReference>
<dbReference type="GO" id="GO:0005634">
    <property type="term" value="C:nucleus"/>
    <property type="evidence" value="ECO:0007669"/>
    <property type="project" value="TreeGrafter"/>
</dbReference>
<dbReference type="InterPro" id="IPR020850">
    <property type="entry name" value="GED_dom"/>
</dbReference>
<evidence type="ECO:0000259" key="11">
    <source>
        <dbReference type="PROSITE" id="PS51388"/>
    </source>
</evidence>
<dbReference type="Pfam" id="PF00350">
    <property type="entry name" value="Dynamin_N"/>
    <property type="match status" value="1"/>
</dbReference>
<dbReference type="Gene3D" id="3.40.50.880">
    <property type="match status" value="1"/>
</dbReference>
<dbReference type="GO" id="GO:0098793">
    <property type="term" value="C:presynapse"/>
    <property type="evidence" value="ECO:0007669"/>
    <property type="project" value="GOC"/>
</dbReference>
<dbReference type="InterPro" id="IPR001401">
    <property type="entry name" value="Dynamin_GTPase"/>
</dbReference>
<keyword evidence="3" id="KW-0963">Cytoplasm</keyword>
<evidence type="ECO:0000256" key="4">
    <source>
        <dbReference type="ARBA" id="ARBA00022741"/>
    </source>
</evidence>
<dbReference type="InterPro" id="IPR003130">
    <property type="entry name" value="GED"/>
</dbReference>
<dbReference type="PROSITE" id="PS00410">
    <property type="entry name" value="G_DYNAMIN_1"/>
    <property type="match status" value="1"/>
</dbReference>
<dbReference type="SMART" id="SM00053">
    <property type="entry name" value="DYNc"/>
    <property type="match status" value="1"/>
</dbReference>
<dbReference type="FunFam" id="3.40.50.880:FF:000035">
    <property type="entry name" value="ES1 protein homolog, mitochondrial isoform X1"/>
    <property type="match status" value="1"/>
</dbReference>
<feature type="coiled-coil region" evidence="10">
    <location>
        <begin position="594"/>
        <end position="621"/>
    </location>
</feature>
<keyword evidence="14" id="KW-1185">Reference proteome</keyword>
<dbReference type="SMART" id="SM00302">
    <property type="entry name" value="GED"/>
    <property type="match status" value="1"/>
</dbReference>
<comment type="subcellular location">
    <subcellularLocation>
        <location evidence="2">Cytoplasm</location>
    </subcellularLocation>
    <subcellularLocation>
        <location evidence="1">Mitochondrion</location>
    </subcellularLocation>
</comment>
<evidence type="ECO:0000256" key="3">
    <source>
        <dbReference type="ARBA" id="ARBA00022490"/>
    </source>
</evidence>
<dbReference type="PRINTS" id="PR00195">
    <property type="entry name" value="DYNAMIN"/>
</dbReference>
<dbReference type="FunFam" id="3.40.50.300:FF:000621">
    <property type="entry name" value="Interferon-induced GTP-binding protein Mx1"/>
    <property type="match status" value="1"/>
</dbReference>
<dbReference type="InterPro" id="IPR019762">
    <property type="entry name" value="Dynamin_GTPase_CS"/>
</dbReference>
<dbReference type="GO" id="GO:0005886">
    <property type="term" value="C:plasma membrane"/>
    <property type="evidence" value="ECO:0007669"/>
    <property type="project" value="TreeGrafter"/>
</dbReference>
<reference evidence="13 14" key="1">
    <citation type="submission" date="2024-05" db="EMBL/GenBank/DDBJ databases">
        <title>A high-quality chromosomal-level genome assembly of Topmouth culter (Culter alburnus).</title>
        <authorList>
            <person name="Zhao H."/>
        </authorList>
    </citation>
    <scope>NUCLEOTIDE SEQUENCE [LARGE SCALE GENOMIC DNA]</scope>
    <source>
        <strain evidence="13">CATC2023</strain>
        <tissue evidence="13">Muscle</tissue>
    </source>
</reference>
<dbReference type="GO" id="GO:0003924">
    <property type="term" value="F:GTPase activity"/>
    <property type="evidence" value="ECO:0007669"/>
    <property type="project" value="InterPro"/>
</dbReference>
<keyword evidence="5" id="KW-0809">Transit peptide</keyword>
<dbReference type="PROSITE" id="PS51388">
    <property type="entry name" value="GED"/>
    <property type="match status" value="1"/>
</dbReference>
<protein>
    <submittedName>
        <fullName evidence="13">Uncharacterized protein</fullName>
    </submittedName>
</protein>
<evidence type="ECO:0000256" key="8">
    <source>
        <dbReference type="ARBA" id="ARBA00023134"/>
    </source>
</evidence>
<dbReference type="PROSITE" id="PS51718">
    <property type="entry name" value="G_DYNAMIN_2"/>
    <property type="match status" value="1"/>
</dbReference>
<evidence type="ECO:0000313" key="13">
    <source>
        <dbReference type="EMBL" id="KAK9969431.1"/>
    </source>
</evidence>
<evidence type="ECO:0000256" key="6">
    <source>
        <dbReference type="ARBA" id="ARBA00022962"/>
    </source>
</evidence>
<evidence type="ECO:0000256" key="5">
    <source>
        <dbReference type="ARBA" id="ARBA00022946"/>
    </source>
</evidence>
<evidence type="ECO:0000256" key="9">
    <source>
        <dbReference type="RuleBase" id="RU003932"/>
    </source>
</evidence>
<organism evidence="13 14">
    <name type="scientific">Culter alburnus</name>
    <name type="common">Topmouth culter</name>
    <dbReference type="NCBI Taxonomy" id="194366"/>
    <lineage>
        <taxon>Eukaryota</taxon>
        <taxon>Metazoa</taxon>
        <taxon>Chordata</taxon>
        <taxon>Craniata</taxon>
        <taxon>Vertebrata</taxon>
        <taxon>Euteleostomi</taxon>
        <taxon>Actinopterygii</taxon>
        <taxon>Neopterygii</taxon>
        <taxon>Teleostei</taxon>
        <taxon>Ostariophysi</taxon>
        <taxon>Cypriniformes</taxon>
        <taxon>Xenocyprididae</taxon>
        <taxon>Xenocypridinae</taxon>
        <taxon>Culter</taxon>
    </lineage>
</organism>
<dbReference type="Pfam" id="PF02212">
    <property type="entry name" value="GED"/>
    <property type="match status" value="1"/>
</dbReference>
<dbReference type="AlphaFoldDB" id="A0AAW2A9M5"/>
<keyword evidence="6" id="KW-0315">Glutamine amidotransferase</keyword>
<dbReference type="SUPFAM" id="SSF52317">
    <property type="entry name" value="Class I glutamine amidotransferase-like"/>
    <property type="match status" value="1"/>
</dbReference>
<dbReference type="Pfam" id="PF01031">
    <property type="entry name" value="Dynamin_M"/>
    <property type="match status" value="1"/>
</dbReference>
<comment type="similarity">
    <text evidence="9">Belongs to the TRAFAC class dynamin-like GTPase superfamily. Dynamin/Fzo/YdjA family.</text>
</comment>
<dbReference type="InterPro" id="IPR029062">
    <property type="entry name" value="Class_I_gatase-like"/>
</dbReference>
<feature type="domain" description="Dynamin-type G" evidence="12">
    <location>
        <begin position="42"/>
        <end position="315"/>
    </location>
</feature>
<accession>A0AAW2A9M5</accession>
<dbReference type="Gene3D" id="3.40.50.300">
    <property type="entry name" value="P-loop containing nucleotide triphosphate hydrolases"/>
    <property type="match status" value="1"/>
</dbReference>
<dbReference type="GO" id="GO:0005525">
    <property type="term" value="F:GTP binding"/>
    <property type="evidence" value="ECO:0007669"/>
    <property type="project" value="UniProtKB-KW"/>
</dbReference>
<dbReference type="EMBL" id="JAWDJR010000009">
    <property type="protein sequence ID" value="KAK9969431.1"/>
    <property type="molecule type" value="Genomic_DNA"/>
</dbReference>
<evidence type="ECO:0000256" key="1">
    <source>
        <dbReference type="ARBA" id="ARBA00004173"/>
    </source>
</evidence>
<dbReference type="InterPro" id="IPR022812">
    <property type="entry name" value="Dynamin"/>
</dbReference>
<dbReference type="GO" id="GO:0051607">
    <property type="term" value="P:defense response to virus"/>
    <property type="evidence" value="ECO:0007669"/>
    <property type="project" value="TreeGrafter"/>
</dbReference>
<dbReference type="GO" id="GO:0031623">
    <property type="term" value="P:receptor internalization"/>
    <property type="evidence" value="ECO:0007669"/>
    <property type="project" value="TreeGrafter"/>
</dbReference>
<dbReference type="CDD" id="cd03133">
    <property type="entry name" value="GATase1_ES1"/>
    <property type="match status" value="1"/>
</dbReference>
<dbReference type="GO" id="GO:0016185">
    <property type="term" value="P:synaptic vesicle budding from presynaptic endocytic zone membrane"/>
    <property type="evidence" value="ECO:0007669"/>
    <property type="project" value="TreeGrafter"/>
</dbReference>
<name>A0AAW2A9M5_CULAL</name>
<dbReference type="InterPro" id="IPR045063">
    <property type="entry name" value="Dynamin_N"/>
</dbReference>
<evidence type="ECO:0000256" key="2">
    <source>
        <dbReference type="ARBA" id="ARBA00004496"/>
    </source>
</evidence>
<gene>
    <name evidence="13" type="ORF">ABG768_027608</name>
</gene>
<dbReference type="GO" id="GO:0008017">
    <property type="term" value="F:microtubule binding"/>
    <property type="evidence" value="ECO:0007669"/>
    <property type="project" value="TreeGrafter"/>
</dbReference>
<evidence type="ECO:0000259" key="12">
    <source>
        <dbReference type="PROSITE" id="PS51718"/>
    </source>
</evidence>
<comment type="caution">
    <text evidence="13">The sequence shown here is derived from an EMBL/GenBank/DDBJ whole genome shotgun (WGS) entry which is preliminary data.</text>
</comment>
<dbReference type="CDD" id="cd08771">
    <property type="entry name" value="DLP_1"/>
    <property type="match status" value="1"/>
</dbReference>